<evidence type="ECO:0000256" key="7">
    <source>
        <dbReference type="SAM" id="SignalP"/>
    </source>
</evidence>
<feature type="chain" id="PRO_5039722052" description="peptidylprolyl isomerase" evidence="7">
    <location>
        <begin position="23"/>
        <end position="334"/>
    </location>
</feature>
<evidence type="ECO:0000313" key="9">
    <source>
        <dbReference type="EMBL" id="MPQ42172.1"/>
    </source>
</evidence>
<dbReference type="InterPro" id="IPR046357">
    <property type="entry name" value="PPIase_dom_sf"/>
</dbReference>
<keyword evidence="4 6" id="KW-0697">Rotamase</keyword>
<evidence type="ECO:0000259" key="8">
    <source>
        <dbReference type="PROSITE" id="PS50198"/>
    </source>
</evidence>
<feature type="domain" description="PpiC" evidence="8">
    <location>
        <begin position="188"/>
        <end position="282"/>
    </location>
</feature>
<dbReference type="PANTHER" id="PTHR47245:SF1">
    <property type="entry name" value="FOLDASE PROTEIN PRSA"/>
    <property type="match status" value="1"/>
</dbReference>
<dbReference type="PROSITE" id="PS51257">
    <property type="entry name" value="PROKAR_LIPOPROTEIN"/>
    <property type="match status" value="1"/>
</dbReference>
<dbReference type="NCBIfam" id="NF000809">
    <property type="entry name" value="PRK00059.1"/>
    <property type="match status" value="1"/>
</dbReference>
<sequence>MGKVKKVVAAALVGALMFSAVGCGMIEKTESAKQGTVVAKVNGEKITLGDVDKELESTYKRMEQQYGENFKEDPKAKEMIVKSREQALDSMVTEKVLIAKAKELKLVPSDEELTKEVNQKFDDLKNKLGENFQAAMDADGFTEETLKDYLKNQIIVEKAVDYAVKDIAISDEDIKSYYEENKEQFKQSAGANMKHILAATEDEAKDIKAKIDAGTSFDKLFEEYKNNKAQGKKPIAEDLGFVAYNEQNFDPAFLEGAKNLKEGEVSAPVKSSFGYHIIQATGIKSEEHIPTLDESKEKIKTILENQKKSETLKNTIETWKKEEKAQVSNDKLNQ</sequence>
<evidence type="ECO:0000256" key="6">
    <source>
        <dbReference type="PROSITE-ProRule" id="PRU00278"/>
    </source>
</evidence>
<dbReference type="GO" id="GO:0003755">
    <property type="term" value="F:peptidyl-prolyl cis-trans isomerase activity"/>
    <property type="evidence" value="ECO:0007669"/>
    <property type="project" value="UniProtKB-KW"/>
</dbReference>
<evidence type="ECO:0000256" key="3">
    <source>
        <dbReference type="ARBA" id="ARBA00022729"/>
    </source>
</evidence>
<gene>
    <name evidence="9" type="ORF">GBZ86_00135</name>
</gene>
<reference evidence="9 10" key="1">
    <citation type="submission" date="2019-10" db="EMBL/GenBank/DDBJ databases">
        <title>The Genome Sequence of Clostridium tarantellae Isolated from Fish Brain.</title>
        <authorList>
            <person name="Bano L."/>
            <person name="Kiel M."/>
            <person name="Sales G."/>
            <person name="Doxey A.C."/>
            <person name="Mansfield M.J."/>
            <person name="Schiavone M."/>
            <person name="Rossetto O."/>
            <person name="Pirazzini M."/>
            <person name="Dobrindt U."/>
            <person name="Montecucco C."/>
        </authorList>
    </citation>
    <scope>NUCLEOTIDE SEQUENCE [LARGE SCALE GENOMIC DNA]</scope>
    <source>
        <strain evidence="9 10">DSM 3997</strain>
    </source>
</reference>
<evidence type="ECO:0000313" key="10">
    <source>
        <dbReference type="Proteomes" id="UP000430345"/>
    </source>
</evidence>
<dbReference type="Gene3D" id="3.10.50.40">
    <property type="match status" value="1"/>
</dbReference>
<keyword evidence="3 7" id="KW-0732">Signal</keyword>
<dbReference type="Gene3D" id="1.10.4030.10">
    <property type="entry name" value="Porin chaperone SurA, peptide-binding domain"/>
    <property type="match status" value="1"/>
</dbReference>
<comment type="catalytic activity">
    <reaction evidence="1">
        <text>[protein]-peptidylproline (omega=180) = [protein]-peptidylproline (omega=0)</text>
        <dbReference type="Rhea" id="RHEA:16237"/>
        <dbReference type="Rhea" id="RHEA-COMP:10747"/>
        <dbReference type="Rhea" id="RHEA-COMP:10748"/>
        <dbReference type="ChEBI" id="CHEBI:83833"/>
        <dbReference type="ChEBI" id="CHEBI:83834"/>
        <dbReference type="EC" id="5.2.1.8"/>
    </reaction>
</comment>
<evidence type="ECO:0000256" key="4">
    <source>
        <dbReference type="ARBA" id="ARBA00023110"/>
    </source>
</evidence>
<proteinExistence type="predicted"/>
<comment type="caution">
    <text evidence="9">The sequence shown here is derived from an EMBL/GenBank/DDBJ whole genome shotgun (WGS) entry which is preliminary data.</text>
</comment>
<keyword evidence="5 6" id="KW-0413">Isomerase</keyword>
<dbReference type="EMBL" id="WHJC01000001">
    <property type="protein sequence ID" value="MPQ42172.1"/>
    <property type="molecule type" value="Genomic_DNA"/>
</dbReference>
<dbReference type="PANTHER" id="PTHR47245">
    <property type="entry name" value="PEPTIDYLPROLYL ISOMERASE"/>
    <property type="match status" value="1"/>
</dbReference>
<dbReference type="OrthoDB" id="14196at2"/>
<evidence type="ECO:0000256" key="5">
    <source>
        <dbReference type="ARBA" id="ARBA00023235"/>
    </source>
</evidence>
<accession>A0A6I1MJ55</accession>
<organism evidence="9 10">
    <name type="scientific">Clostridium tarantellae</name>
    <dbReference type="NCBI Taxonomy" id="39493"/>
    <lineage>
        <taxon>Bacteria</taxon>
        <taxon>Bacillati</taxon>
        <taxon>Bacillota</taxon>
        <taxon>Clostridia</taxon>
        <taxon>Eubacteriales</taxon>
        <taxon>Clostridiaceae</taxon>
        <taxon>Clostridium</taxon>
    </lineage>
</organism>
<dbReference type="InterPro" id="IPR050245">
    <property type="entry name" value="PrsA_foldase"/>
</dbReference>
<dbReference type="AlphaFoldDB" id="A0A6I1MJ55"/>
<dbReference type="InterPro" id="IPR000297">
    <property type="entry name" value="PPIase_PpiC"/>
</dbReference>
<dbReference type="EC" id="5.2.1.8" evidence="2"/>
<dbReference type="Pfam" id="PF13145">
    <property type="entry name" value="Rotamase_2"/>
    <property type="match status" value="1"/>
</dbReference>
<feature type="signal peptide" evidence="7">
    <location>
        <begin position="1"/>
        <end position="22"/>
    </location>
</feature>
<protein>
    <recommendedName>
        <fullName evidence="2">peptidylprolyl isomerase</fullName>
        <ecNumber evidence="2">5.2.1.8</ecNumber>
    </recommendedName>
</protein>
<dbReference type="Pfam" id="PF13624">
    <property type="entry name" value="SurA_N_3"/>
    <property type="match status" value="1"/>
</dbReference>
<keyword evidence="10" id="KW-1185">Reference proteome</keyword>
<dbReference type="Proteomes" id="UP000430345">
    <property type="component" value="Unassembled WGS sequence"/>
</dbReference>
<dbReference type="PROSITE" id="PS50198">
    <property type="entry name" value="PPIC_PPIASE_2"/>
    <property type="match status" value="1"/>
</dbReference>
<dbReference type="InterPro" id="IPR027304">
    <property type="entry name" value="Trigger_fact/SurA_dom_sf"/>
</dbReference>
<evidence type="ECO:0000256" key="1">
    <source>
        <dbReference type="ARBA" id="ARBA00000971"/>
    </source>
</evidence>
<dbReference type="RefSeq" id="WP_152886590.1">
    <property type="nucleotide sequence ID" value="NZ_WHJC01000001.1"/>
</dbReference>
<name>A0A6I1MJ55_9CLOT</name>
<evidence type="ECO:0000256" key="2">
    <source>
        <dbReference type="ARBA" id="ARBA00013194"/>
    </source>
</evidence>
<dbReference type="SUPFAM" id="SSF54534">
    <property type="entry name" value="FKBP-like"/>
    <property type="match status" value="1"/>
</dbReference>
<dbReference type="SUPFAM" id="SSF109998">
    <property type="entry name" value="Triger factor/SurA peptide-binding domain-like"/>
    <property type="match status" value="1"/>
</dbReference>